<name>A0A2P2J487_RHIMU</name>
<reference evidence="1" key="1">
    <citation type="submission" date="2018-02" db="EMBL/GenBank/DDBJ databases">
        <title>Rhizophora mucronata_Transcriptome.</title>
        <authorList>
            <person name="Meera S.P."/>
            <person name="Sreeshan A."/>
            <person name="Augustine A."/>
        </authorList>
    </citation>
    <scope>NUCLEOTIDE SEQUENCE</scope>
    <source>
        <tissue evidence="1">Leaf</tissue>
    </source>
</reference>
<dbReference type="EMBL" id="GGEC01007818">
    <property type="protein sequence ID" value="MBW88301.1"/>
    <property type="molecule type" value="Transcribed_RNA"/>
</dbReference>
<proteinExistence type="predicted"/>
<dbReference type="AlphaFoldDB" id="A0A2P2J487"/>
<protein>
    <submittedName>
        <fullName evidence="1">Uncharacterized protein</fullName>
    </submittedName>
</protein>
<evidence type="ECO:0000313" key="1">
    <source>
        <dbReference type="EMBL" id="MBW88301.1"/>
    </source>
</evidence>
<accession>A0A2P2J487</accession>
<organism evidence="1">
    <name type="scientific">Rhizophora mucronata</name>
    <name type="common">Asiatic mangrove</name>
    <dbReference type="NCBI Taxonomy" id="61149"/>
    <lineage>
        <taxon>Eukaryota</taxon>
        <taxon>Viridiplantae</taxon>
        <taxon>Streptophyta</taxon>
        <taxon>Embryophyta</taxon>
        <taxon>Tracheophyta</taxon>
        <taxon>Spermatophyta</taxon>
        <taxon>Magnoliopsida</taxon>
        <taxon>eudicotyledons</taxon>
        <taxon>Gunneridae</taxon>
        <taxon>Pentapetalae</taxon>
        <taxon>rosids</taxon>
        <taxon>fabids</taxon>
        <taxon>Malpighiales</taxon>
        <taxon>Rhizophoraceae</taxon>
        <taxon>Rhizophora</taxon>
    </lineage>
</organism>
<sequence>MPESTSHVKYLQPSFRLPGVVAMKSFTEETIWRVDERIDRGENRALEEENMQTHTLYFSMSLGAKIEVSRLFMQWFVLFRSLCPA</sequence>
<dbReference type="EMBL" id="GGEC01007819">
    <property type="protein sequence ID" value="MBW88302.1"/>
    <property type="molecule type" value="Transcribed_RNA"/>
</dbReference>